<feature type="transmembrane region" description="Helical" evidence="6">
    <location>
        <begin position="21"/>
        <end position="41"/>
    </location>
</feature>
<dbReference type="InterPro" id="IPR005598">
    <property type="entry name" value="ATP_synth_I"/>
</dbReference>
<dbReference type="RefSeq" id="WP_118582119.1">
    <property type="nucleotide sequence ID" value="NZ_JAAINN010000026.1"/>
</dbReference>
<keyword evidence="4 6" id="KW-1133">Transmembrane helix</keyword>
<reference evidence="7 8" key="1">
    <citation type="journal article" date="2020" name="Cell Host Microbe">
        <title>Functional and Genomic Variation between Human-Derived Isolates of Lachnospiraceae Reveals Inter- and Intra-Species Diversity.</title>
        <authorList>
            <person name="Sorbara M.T."/>
            <person name="Littmann E.R."/>
            <person name="Fontana E."/>
            <person name="Moody T.U."/>
            <person name="Kohout C.E."/>
            <person name="Gjonbalaj M."/>
            <person name="Eaton V."/>
            <person name="Seok R."/>
            <person name="Leiner I.M."/>
            <person name="Pamer E.G."/>
        </authorList>
    </citation>
    <scope>NUCLEOTIDE SEQUENCE [LARGE SCALE GENOMIC DNA]</scope>
    <source>
        <strain evidence="7 8">MSK.17.74</strain>
    </source>
</reference>
<evidence type="ECO:0000256" key="1">
    <source>
        <dbReference type="ARBA" id="ARBA00004651"/>
    </source>
</evidence>
<comment type="subcellular location">
    <subcellularLocation>
        <location evidence="1">Cell membrane</location>
        <topology evidence="1">Multi-pass membrane protein</topology>
    </subcellularLocation>
</comment>
<gene>
    <name evidence="7" type="ORF">G5B17_14335</name>
</gene>
<protein>
    <recommendedName>
        <fullName evidence="9">ATP synthase I chain</fullName>
    </recommendedName>
</protein>
<accession>A0ABX2HBL1</accession>
<comment type="caution">
    <text evidence="7">The sequence shown here is derived from an EMBL/GenBank/DDBJ whole genome shotgun (WGS) entry which is preliminary data.</text>
</comment>
<evidence type="ECO:0000256" key="5">
    <source>
        <dbReference type="ARBA" id="ARBA00023136"/>
    </source>
</evidence>
<keyword evidence="2" id="KW-1003">Cell membrane</keyword>
<dbReference type="EMBL" id="JAAITS010000043">
    <property type="protein sequence ID" value="NSG86558.1"/>
    <property type="molecule type" value="Genomic_DNA"/>
</dbReference>
<organism evidence="7 8">
    <name type="scientific">Blautia faecis</name>
    <dbReference type="NCBI Taxonomy" id="871665"/>
    <lineage>
        <taxon>Bacteria</taxon>
        <taxon>Bacillati</taxon>
        <taxon>Bacillota</taxon>
        <taxon>Clostridia</taxon>
        <taxon>Lachnospirales</taxon>
        <taxon>Lachnospiraceae</taxon>
        <taxon>Blautia</taxon>
    </lineage>
</organism>
<feature type="transmembrane region" description="Helical" evidence="6">
    <location>
        <begin position="98"/>
        <end position="124"/>
    </location>
</feature>
<evidence type="ECO:0000256" key="4">
    <source>
        <dbReference type="ARBA" id="ARBA00022989"/>
    </source>
</evidence>
<dbReference type="GeneID" id="69513387"/>
<feature type="transmembrane region" description="Helical" evidence="6">
    <location>
        <begin position="53"/>
        <end position="77"/>
    </location>
</feature>
<dbReference type="Pfam" id="PF03899">
    <property type="entry name" value="ATP-synt_I"/>
    <property type="match status" value="1"/>
</dbReference>
<evidence type="ECO:0000256" key="6">
    <source>
        <dbReference type="SAM" id="Phobius"/>
    </source>
</evidence>
<name>A0ABX2HBL1_9FIRM</name>
<keyword evidence="3 6" id="KW-0812">Transmembrane</keyword>
<evidence type="ECO:0000313" key="8">
    <source>
        <dbReference type="Proteomes" id="UP001644719"/>
    </source>
</evidence>
<evidence type="ECO:0000313" key="7">
    <source>
        <dbReference type="EMBL" id="NSG86558.1"/>
    </source>
</evidence>
<evidence type="ECO:0008006" key="9">
    <source>
        <dbReference type="Google" id="ProtNLM"/>
    </source>
</evidence>
<evidence type="ECO:0000256" key="2">
    <source>
        <dbReference type="ARBA" id="ARBA00022475"/>
    </source>
</evidence>
<sequence>MSKMFADVQPAVRKETKKVAIGTFVCVVLMWAVFGIGHLAVPEQIPFDYTVLLAGFIGGMVAVLNFFLMGLTVQKIVSMEDDKQAAAKMKASYSQRMMLQLIWGVLAIAVPCFQFVAGILPLLFPNIVIKTVGIIGGRKAA</sequence>
<keyword evidence="5 6" id="KW-0472">Membrane</keyword>
<keyword evidence="8" id="KW-1185">Reference proteome</keyword>
<proteinExistence type="predicted"/>
<dbReference type="Proteomes" id="UP001644719">
    <property type="component" value="Unassembled WGS sequence"/>
</dbReference>
<evidence type="ECO:0000256" key="3">
    <source>
        <dbReference type="ARBA" id="ARBA00022692"/>
    </source>
</evidence>